<evidence type="ECO:0000313" key="3">
    <source>
        <dbReference type="EMBL" id="MBZ2209697.1"/>
    </source>
</evidence>
<evidence type="ECO:0000259" key="2">
    <source>
        <dbReference type="Pfam" id="PF09557"/>
    </source>
</evidence>
<dbReference type="EMBL" id="JAFBIL020000009">
    <property type="protein sequence ID" value="MBZ2209697.1"/>
    <property type="molecule type" value="Genomic_DNA"/>
</dbReference>
<comment type="caution">
    <text evidence="3">The sequence shown here is derived from an EMBL/GenBank/DDBJ whole genome shotgun (WGS) entry which is preliminary data.</text>
</comment>
<proteinExistence type="predicted"/>
<sequence>MQHTLIAVFDNRSDAQKAMDDLLASGFARSDLRLSEGDAQAGAGASGALHEDESMGESIKHFFSDLFGSDRGDRMETYNEAISRGHYVLSVTAPNEPEVERAADLVERYGPVDIDEKSSAWSAGSTAGGGAVARQQSAHLSQQSGAGSAQASRSGSMQYANTESQSIPVVQEELKVGKREVQRGGVRIYSHVVETPVDESVNLREEHVTVQRRAIDKMVDPADVPAFQEKSFEMRETAEEAVVEKSARLVEEVVIGKEVTSREEHITDTLRRTEVEVEQLSGADDDESYRSHWSSTYAGTGRSYDELAPAYQYGSEMRRSELYRGRPFEDVETDLRSDWARTHPSSAWENFKAAVKHGWDRMTS</sequence>
<dbReference type="RefSeq" id="WP_223470188.1">
    <property type="nucleotide sequence ID" value="NZ_JAFBIL020000009.1"/>
</dbReference>
<dbReference type="Proteomes" id="UP000809349">
    <property type="component" value="Unassembled WGS sequence"/>
</dbReference>
<name>A0ABS7SUS9_9BURK</name>
<feature type="domain" description="DUF2382" evidence="2">
    <location>
        <begin position="167"/>
        <end position="277"/>
    </location>
</feature>
<dbReference type="PANTHER" id="PTHR38463:SF1">
    <property type="entry name" value="STRESS RESPONSE PROTEIN YSNF"/>
    <property type="match status" value="1"/>
</dbReference>
<dbReference type="InterPro" id="IPR052967">
    <property type="entry name" value="Stress_Response_Assoc"/>
</dbReference>
<accession>A0ABS7SUS9</accession>
<reference evidence="3 4" key="1">
    <citation type="submission" date="2021-01" db="EMBL/GenBank/DDBJ databases">
        <authorList>
            <person name="Ruan W."/>
            <person name="Khan S.A."/>
            <person name="Jeon C.O."/>
        </authorList>
    </citation>
    <scope>NUCLEOTIDE SEQUENCE [LARGE SCALE GENOMIC DNA]</scope>
    <source>
        <strain evidence="3 4">R798</strain>
    </source>
</reference>
<protein>
    <submittedName>
        <fullName evidence="3">YsnF/AvaK domain-containing protein</fullName>
    </submittedName>
</protein>
<evidence type="ECO:0000256" key="1">
    <source>
        <dbReference type="SAM" id="MobiDB-lite"/>
    </source>
</evidence>
<reference evidence="3 4" key="2">
    <citation type="submission" date="2021-08" db="EMBL/GenBank/DDBJ databases">
        <title>Massilia sp. R798.</title>
        <authorList>
            <person name="Baek J.H."/>
            <person name="Jung H.S."/>
            <person name="Kim K.R."/>
            <person name="Jeon C.O."/>
        </authorList>
    </citation>
    <scope>NUCLEOTIDE SEQUENCE [LARGE SCALE GENOMIC DNA]</scope>
    <source>
        <strain evidence="3 4">R798</strain>
    </source>
</reference>
<feature type="region of interest" description="Disordered" evidence="1">
    <location>
        <begin position="119"/>
        <end position="165"/>
    </location>
</feature>
<keyword evidence="4" id="KW-1185">Reference proteome</keyword>
<dbReference type="PANTHER" id="PTHR38463">
    <property type="entry name" value="STRESS RESPONSE PROTEIN YSNF"/>
    <property type="match status" value="1"/>
</dbReference>
<evidence type="ECO:0000313" key="4">
    <source>
        <dbReference type="Proteomes" id="UP000809349"/>
    </source>
</evidence>
<dbReference type="Pfam" id="PF09557">
    <property type="entry name" value="DUF2382"/>
    <property type="match status" value="1"/>
</dbReference>
<gene>
    <name evidence="3" type="ORF">I4X03_020705</name>
</gene>
<organism evidence="3 4">
    <name type="scientific">Massilia soli</name>
    <dbReference type="NCBI Taxonomy" id="2792854"/>
    <lineage>
        <taxon>Bacteria</taxon>
        <taxon>Pseudomonadati</taxon>
        <taxon>Pseudomonadota</taxon>
        <taxon>Betaproteobacteria</taxon>
        <taxon>Burkholderiales</taxon>
        <taxon>Oxalobacteraceae</taxon>
        <taxon>Telluria group</taxon>
        <taxon>Massilia</taxon>
    </lineage>
</organism>
<feature type="compositionally biased region" description="Low complexity" evidence="1">
    <location>
        <begin position="135"/>
        <end position="158"/>
    </location>
</feature>
<dbReference type="InterPro" id="IPR019060">
    <property type="entry name" value="DUF2382"/>
</dbReference>